<dbReference type="PROSITE" id="PS50042">
    <property type="entry name" value="CNMP_BINDING_3"/>
    <property type="match status" value="1"/>
</dbReference>
<evidence type="ECO:0000256" key="1">
    <source>
        <dbReference type="ARBA" id="ARBA00023015"/>
    </source>
</evidence>
<dbReference type="InterPro" id="IPR050397">
    <property type="entry name" value="Env_Response_Regulators"/>
</dbReference>
<dbReference type="Gene3D" id="1.10.10.10">
    <property type="entry name" value="Winged helix-like DNA-binding domain superfamily/Winged helix DNA-binding domain"/>
    <property type="match status" value="1"/>
</dbReference>
<dbReference type="Proteomes" id="UP000602076">
    <property type="component" value="Unassembled WGS sequence"/>
</dbReference>
<keyword evidence="4" id="KW-0804">Transcription</keyword>
<dbReference type="AlphaFoldDB" id="A0A927CZ11"/>
<feature type="domain" description="HTH crp-type" evidence="6">
    <location>
        <begin position="140"/>
        <end position="213"/>
    </location>
</feature>
<evidence type="ECO:0000313" key="8">
    <source>
        <dbReference type="Proteomes" id="UP000602076"/>
    </source>
</evidence>
<dbReference type="Gene3D" id="2.60.120.10">
    <property type="entry name" value="Jelly Rolls"/>
    <property type="match status" value="1"/>
</dbReference>
<dbReference type="GO" id="GO:0003700">
    <property type="term" value="F:DNA-binding transcription factor activity"/>
    <property type="evidence" value="ECO:0007669"/>
    <property type="project" value="TreeGrafter"/>
</dbReference>
<dbReference type="InterPro" id="IPR000595">
    <property type="entry name" value="cNMP-bd_dom"/>
</dbReference>
<feature type="domain" description="Cyclic nucleotide-binding" evidence="5">
    <location>
        <begin position="24"/>
        <end position="109"/>
    </location>
</feature>
<evidence type="ECO:0000256" key="2">
    <source>
        <dbReference type="ARBA" id="ARBA00023125"/>
    </source>
</evidence>
<keyword evidence="1" id="KW-0805">Transcription regulation</keyword>
<comment type="caution">
    <text evidence="7">The sequence shown here is derived from an EMBL/GenBank/DDBJ whole genome shotgun (WGS) entry which is preliminary data.</text>
</comment>
<organism evidence="7 8">
    <name type="scientific">Peribacillus faecalis</name>
    <dbReference type="NCBI Taxonomy" id="2772559"/>
    <lineage>
        <taxon>Bacteria</taxon>
        <taxon>Bacillati</taxon>
        <taxon>Bacillota</taxon>
        <taxon>Bacilli</taxon>
        <taxon>Bacillales</taxon>
        <taxon>Bacillaceae</taxon>
        <taxon>Peribacillus</taxon>
    </lineage>
</organism>
<evidence type="ECO:0000313" key="7">
    <source>
        <dbReference type="EMBL" id="MBD3110313.1"/>
    </source>
</evidence>
<evidence type="ECO:0000256" key="4">
    <source>
        <dbReference type="ARBA" id="ARBA00023163"/>
    </source>
</evidence>
<proteinExistence type="predicted"/>
<protein>
    <submittedName>
        <fullName evidence="7">Crp/Fnr family transcriptional regulator</fullName>
    </submittedName>
</protein>
<dbReference type="SUPFAM" id="SSF51206">
    <property type="entry name" value="cAMP-binding domain-like"/>
    <property type="match status" value="1"/>
</dbReference>
<dbReference type="CDD" id="cd00038">
    <property type="entry name" value="CAP_ED"/>
    <property type="match status" value="1"/>
</dbReference>
<dbReference type="SMART" id="SM00419">
    <property type="entry name" value="HTH_CRP"/>
    <property type="match status" value="1"/>
</dbReference>
<dbReference type="InterPro" id="IPR012318">
    <property type="entry name" value="HTH_CRP"/>
</dbReference>
<dbReference type="InterPro" id="IPR036388">
    <property type="entry name" value="WH-like_DNA-bd_sf"/>
</dbReference>
<keyword evidence="3" id="KW-0010">Activator</keyword>
<dbReference type="SMART" id="SM00100">
    <property type="entry name" value="cNMP"/>
    <property type="match status" value="1"/>
</dbReference>
<dbReference type="CDD" id="cd00092">
    <property type="entry name" value="HTH_CRP"/>
    <property type="match status" value="1"/>
</dbReference>
<dbReference type="InterPro" id="IPR036390">
    <property type="entry name" value="WH_DNA-bd_sf"/>
</dbReference>
<dbReference type="InterPro" id="IPR018490">
    <property type="entry name" value="cNMP-bd_dom_sf"/>
</dbReference>
<dbReference type="PANTHER" id="PTHR24567:SF74">
    <property type="entry name" value="HTH-TYPE TRANSCRIPTIONAL REGULATOR ARCR"/>
    <property type="match status" value="1"/>
</dbReference>
<dbReference type="EMBL" id="JACXSI010000066">
    <property type="protein sequence ID" value="MBD3110313.1"/>
    <property type="molecule type" value="Genomic_DNA"/>
</dbReference>
<dbReference type="PROSITE" id="PS51063">
    <property type="entry name" value="HTH_CRP_2"/>
    <property type="match status" value="1"/>
</dbReference>
<name>A0A927CZ11_9BACI</name>
<evidence type="ECO:0000259" key="5">
    <source>
        <dbReference type="PROSITE" id="PS50042"/>
    </source>
</evidence>
<dbReference type="GO" id="GO:0005829">
    <property type="term" value="C:cytosol"/>
    <property type="evidence" value="ECO:0007669"/>
    <property type="project" value="TreeGrafter"/>
</dbReference>
<dbReference type="SUPFAM" id="SSF46785">
    <property type="entry name" value="Winged helix' DNA-binding domain"/>
    <property type="match status" value="1"/>
</dbReference>
<reference evidence="7" key="1">
    <citation type="submission" date="2020-09" db="EMBL/GenBank/DDBJ databases">
        <title>Bacillus faecalis sp. nov., a moderately halophilic bacterium isolated from cow faeces.</title>
        <authorList>
            <person name="Jiang L."/>
            <person name="Lee J."/>
        </authorList>
    </citation>
    <scope>NUCLEOTIDE SEQUENCE</scope>
    <source>
        <strain evidence="7">AGMB 02131</strain>
    </source>
</reference>
<dbReference type="Pfam" id="PF13545">
    <property type="entry name" value="HTH_Crp_2"/>
    <property type="match status" value="1"/>
</dbReference>
<dbReference type="InterPro" id="IPR014710">
    <property type="entry name" value="RmlC-like_jellyroll"/>
</dbReference>
<dbReference type="PANTHER" id="PTHR24567">
    <property type="entry name" value="CRP FAMILY TRANSCRIPTIONAL REGULATORY PROTEIN"/>
    <property type="match status" value="1"/>
</dbReference>
<evidence type="ECO:0000259" key="6">
    <source>
        <dbReference type="PROSITE" id="PS51063"/>
    </source>
</evidence>
<keyword evidence="2" id="KW-0238">DNA-binding</keyword>
<accession>A0A927CZ11</accession>
<dbReference type="Pfam" id="PF00027">
    <property type="entry name" value="cNMP_binding"/>
    <property type="match status" value="1"/>
</dbReference>
<keyword evidence="8" id="KW-1185">Reference proteome</keyword>
<evidence type="ECO:0000256" key="3">
    <source>
        <dbReference type="ARBA" id="ARBA00023159"/>
    </source>
</evidence>
<dbReference type="GO" id="GO:0003677">
    <property type="term" value="F:DNA binding"/>
    <property type="evidence" value="ECO:0007669"/>
    <property type="project" value="UniProtKB-KW"/>
</dbReference>
<sequence>MMTHTTRIIPNSLQQIFEISPQLKHFPKGTYIFYEGTEPDELYLIRKGTVAVSKLLSDGRELTLRICSRNDIVGELLLFSQNPTYMFHAKALEDSEVLTVSKLSLEKHLESDSDSALAYMKWISIQYRRTQTKIRDLLMNGKKGALYSTLIRLANSYGVETESGIIVTLPLTNQELANLSGTSREVINRMLNDLKTKKVLSIEKGIITIHNILYLKTAIHCENCPIEICCME</sequence>
<gene>
    <name evidence="7" type="ORF">IEO70_18465</name>
</gene>